<accession>A0AA35YFW4</accession>
<proteinExistence type="predicted"/>
<evidence type="ECO:0000313" key="4">
    <source>
        <dbReference type="Proteomes" id="UP001177003"/>
    </source>
</evidence>
<dbReference type="InterPro" id="IPR029047">
    <property type="entry name" value="HSP70_peptide-bd_sf"/>
</dbReference>
<dbReference type="Pfam" id="PF00012">
    <property type="entry name" value="HSP70"/>
    <property type="match status" value="2"/>
</dbReference>
<dbReference type="SUPFAM" id="SSF100934">
    <property type="entry name" value="Heat shock protein 70kD (HSP70), C-terminal subdomain"/>
    <property type="match status" value="1"/>
</dbReference>
<dbReference type="InterPro" id="IPR029048">
    <property type="entry name" value="HSP70_C_sf"/>
</dbReference>
<dbReference type="EMBL" id="OX465078">
    <property type="protein sequence ID" value="CAI9273195.1"/>
    <property type="molecule type" value="Genomic_DNA"/>
</dbReference>
<dbReference type="SUPFAM" id="SSF100920">
    <property type="entry name" value="Heat shock protein 70kD (HSP70), peptide-binding domain"/>
    <property type="match status" value="1"/>
</dbReference>
<dbReference type="InterPro" id="IPR013126">
    <property type="entry name" value="Hsp_70_fam"/>
</dbReference>
<keyword evidence="1" id="KW-0547">Nucleotide-binding</keyword>
<dbReference type="GO" id="GO:0140662">
    <property type="term" value="F:ATP-dependent protein folding chaperone"/>
    <property type="evidence" value="ECO:0007669"/>
    <property type="project" value="InterPro"/>
</dbReference>
<evidence type="ECO:0000313" key="3">
    <source>
        <dbReference type="EMBL" id="CAI9273195.1"/>
    </source>
</evidence>
<dbReference type="Gene3D" id="2.60.34.10">
    <property type="entry name" value="Substrate Binding Domain Of DNAk, Chain A, domain 1"/>
    <property type="match status" value="1"/>
</dbReference>
<dbReference type="Gene3D" id="1.20.1270.10">
    <property type="match status" value="1"/>
</dbReference>
<keyword evidence="4" id="KW-1185">Reference proteome</keyword>
<protein>
    <submittedName>
        <fullName evidence="3">Uncharacterized protein</fullName>
    </submittedName>
</protein>
<gene>
    <name evidence="3" type="ORF">LSALG_LOCUS13357</name>
</gene>
<keyword evidence="2" id="KW-0067">ATP-binding</keyword>
<reference evidence="3" key="1">
    <citation type="submission" date="2023-04" db="EMBL/GenBank/DDBJ databases">
        <authorList>
            <person name="Vijverberg K."/>
            <person name="Xiong W."/>
            <person name="Schranz E."/>
        </authorList>
    </citation>
    <scope>NUCLEOTIDE SEQUENCE</scope>
</reference>
<dbReference type="Proteomes" id="UP001177003">
    <property type="component" value="Chromosome 2"/>
</dbReference>
<sequence>MNGLINPDGAGILAVKLSGVGDEDVQLIDVTPLSLGVWCRGDVMAVLIPRNSPIPTKKQRLFSTSIDNITSLAIYVCQGERGNASENYLLGELDLSGFPPAPRGKLGSILSKAEIEKMIADAERFKLEDEAHVKKVMAHRALDQCVSKMRTKIKDYKVRLSLVKVGLNVKDLVSLDHQIKETLEWLDENPDAEQAELEDKKSELYNICIPKKFHHAAKDLLKIIFEYQ</sequence>
<dbReference type="GO" id="GO:0005524">
    <property type="term" value="F:ATP binding"/>
    <property type="evidence" value="ECO:0007669"/>
    <property type="project" value="UniProtKB-KW"/>
</dbReference>
<name>A0AA35YFW4_LACSI</name>
<evidence type="ECO:0000256" key="2">
    <source>
        <dbReference type="ARBA" id="ARBA00022840"/>
    </source>
</evidence>
<dbReference type="AlphaFoldDB" id="A0AA35YFW4"/>
<organism evidence="3 4">
    <name type="scientific">Lactuca saligna</name>
    <name type="common">Willowleaf lettuce</name>
    <dbReference type="NCBI Taxonomy" id="75948"/>
    <lineage>
        <taxon>Eukaryota</taxon>
        <taxon>Viridiplantae</taxon>
        <taxon>Streptophyta</taxon>
        <taxon>Embryophyta</taxon>
        <taxon>Tracheophyta</taxon>
        <taxon>Spermatophyta</taxon>
        <taxon>Magnoliopsida</taxon>
        <taxon>eudicotyledons</taxon>
        <taxon>Gunneridae</taxon>
        <taxon>Pentapetalae</taxon>
        <taxon>asterids</taxon>
        <taxon>campanulids</taxon>
        <taxon>Asterales</taxon>
        <taxon>Asteraceae</taxon>
        <taxon>Cichorioideae</taxon>
        <taxon>Cichorieae</taxon>
        <taxon>Lactucinae</taxon>
        <taxon>Lactuca</taxon>
    </lineage>
</organism>
<dbReference type="PANTHER" id="PTHR19375">
    <property type="entry name" value="HEAT SHOCK PROTEIN 70KDA"/>
    <property type="match status" value="1"/>
</dbReference>
<evidence type="ECO:0000256" key="1">
    <source>
        <dbReference type="ARBA" id="ARBA00022741"/>
    </source>
</evidence>